<dbReference type="SUPFAM" id="SSF53850">
    <property type="entry name" value="Periplasmic binding protein-like II"/>
    <property type="match status" value="1"/>
</dbReference>
<organism evidence="3 4">
    <name type="scientific">Entotheonella factor</name>
    <dbReference type="NCBI Taxonomy" id="1429438"/>
    <lineage>
        <taxon>Bacteria</taxon>
        <taxon>Pseudomonadati</taxon>
        <taxon>Nitrospinota/Tectimicrobiota group</taxon>
        <taxon>Candidatus Tectimicrobiota</taxon>
        <taxon>Candidatus Entotheonellia</taxon>
        <taxon>Candidatus Entotheonellales</taxon>
        <taxon>Candidatus Entotheonellaceae</taxon>
        <taxon>Candidatus Entotheonella</taxon>
    </lineage>
</organism>
<protein>
    <submittedName>
        <fullName evidence="3">Glycine/betaine ABC transporter substrate-binding protein</fullName>
    </submittedName>
</protein>
<dbReference type="Pfam" id="PF04069">
    <property type="entry name" value="OpuAC"/>
    <property type="match status" value="1"/>
</dbReference>
<evidence type="ECO:0000256" key="1">
    <source>
        <dbReference type="SAM" id="SignalP"/>
    </source>
</evidence>
<dbReference type="GO" id="GO:0022857">
    <property type="term" value="F:transmembrane transporter activity"/>
    <property type="evidence" value="ECO:0007669"/>
    <property type="project" value="InterPro"/>
</dbReference>
<dbReference type="PATRIC" id="fig|1429438.4.peg.8030"/>
<keyword evidence="1" id="KW-0732">Signal</keyword>
<feature type="signal peptide" evidence="1">
    <location>
        <begin position="1"/>
        <end position="25"/>
    </location>
</feature>
<dbReference type="HOGENOM" id="CLU_070055_0_0_7"/>
<dbReference type="EMBL" id="AZHW01001435">
    <property type="protein sequence ID" value="ETW92581.1"/>
    <property type="molecule type" value="Genomic_DNA"/>
</dbReference>
<dbReference type="Proteomes" id="UP000019141">
    <property type="component" value="Unassembled WGS sequence"/>
</dbReference>
<accession>W4L5G2</accession>
<feature type="chain" id="PRO_5004844438" evidence="1">
    <location>
        <begin position="26"/>
        <end position="320"/>
    </location>
</feature>
<name>W4L5G2_ENTF1</name>
<dbReference type="Gene3D" id="3.40.190.100">
    <property type="entry name" value="Glycine betaine-binding periplasmic protein, domain 2"/>
    <property type="match status" value="1"/>
</dbReference>
<dbReference type="GO" id="GO:0043190">
    <property type="term" value="C:ATP-binding cassette (ABC) transporter complex"/>
    <property type="evidence" value="ECO:0007669"/>
    <property type="project" value="InterPro"/>
</dbReference>
<keyword evidence="4" id="KW-1185">Reference proteome</keyword>
<evidence type="ECO:0000313" key="3">
    <source>
        <dbReference type="EMBL" id="ETW92581.1"/>
    </source>
</evidence>
<sequence length="320" mass="35793">MKFGKMFTLAWCTAIALGLASTAFAADAKVTISDLTWTGAKAIGHVIQAVIEGPLGSEAEIVKGLSDGSVVAAGMDKGDGSADVYTDLWMPNRQGIWDKYIDGAKTVGHNAPYSGTQKMYVPSYMADKVKTVDDLKKPEIAAMFDKDGNGKGEYWAGDAGWKSTRMWQVKFKSYGLDDLWEPEILPDATFKAQLKAAINKEDPILFYYWTPEWVHAAYEISPIAEPAWTEGCEQYNLDKEDWLETSKFECASKDAQIYVAYSKSLEKRNPPVAKFLSQIVLDPDVVNQWILQIGRDKMDPRDVAEEWVKDNMDTVNKWIQ</sequence>
<reference evidence="3 4" key="1">
    <citation type="journal article" date="2014" name="Nature">
        <title>An environmental bacterial taxon with a large and distinct metabolic repertoire.</title>
        <authorList>
            <person name="Wilson M.C."/>
            <person name="Mori T."/>
            <person name="Ruckert C."/>
            <person name="Uria A.R."/>
            <person name="Helf M.J."/>
            <person name="Takada K."/>
            <person name="Gernert C."/>
            <person name="Steffens U.A."/>
            <person name="Heycke N."/>
            <person name="Schmitt S."/>
            <person name="Rinke C."/>
            <person name="Helfrich E.J."/>
            <person name="Brachmann A.O."/>
            <person name="Gurgui C."/>
            <person name="Wakimoto T."/>
            <person name="Kracht M."/>
            <person name="Crusemann M."/>
            <person name="Hentschel U."/>
            <person name="Abe I."/>
            <person name="Matsunaga S."/>
            <person name="Kalinowski J."/>
            <person name="Takeyama H."/>
            <person name="Piel J."/>
        </authorList>
    </citation>
    <scope>NUCLEOTIDE SEQUENCE [LARGE SCALE GENOMIC DNA]</scope>
    <source>
        <strain evidence="4">TSY1</strain>
    </source>
</reference>
<dbReference type="CDD" id="cd13642">
    <property type="entry name" value="PBP2_BCP_1"/>
    <property type="match status" value="1"/>
</dbReference>
<dbReference type="Gene3D" id="3.10.105.10">
    <property type="entry name" value="Dipeptide-binding Protein, Domain 3"/>
    <property type="match status" value="2"/>
</dbReference>
<evidence type="ECO:0000313" key="4">
    <source>
        <dbReference type="Proteomes" id="UP000019141"/>
    </source>
</evidence>
<evidence type="ECO:0000259" key="2">
    <source>
        <dbReference type="Pfam" id="PF04069"/>
    </source>
</evidence>
<feature type="domain" description="ABC-type glycine betaine transport system substrate-binding" evidence="2">
    <location>
        <begin position="29"/>
        <end position="309"/>
    </location>
</feature>
<dbReference type="InterPro" id="IPR007210">
    <property type="entry name" value="ABC_Gly_betaine_transp_sub-bd"/>
</dbReference>
<gene>
    <name evidence="3" type="ORF">ETSY1_43040</name>
</gene>
<dbReference type="AlphaFoldDB" id="W4L5G2"/>
<proteinExistence type="predicted"/>
<comment type="caution">
    <text evidence="3">The sequence shown here is derived from an EMBL/GenBank/DDBJ whole genome shotgun (WGS) entry which is preliminary data.</text>
</comment>